<dbReference type="EMBL" id="CP140154">
    <property type="protein sequence ID" value="WQG91709.1"/>
    <property type="molecule type" value="Genomic_DNA"/>
</dbReference>
<dbReference type="GO" id="GO:0051276">
    <property type="term" value="P:chromosome organization"/>
    <property type="evidence" value="ECO:0007669"/>
    <property type="project" value="InterPro"/>
</dbReference>
<evidence type="ECO:0000313" key="3">
    <source>
        <dbReference type="Proteomes" id="UP000183788"/>
    </source>
</evidence>
<sequence length="57" mass="6381">MLSIKQGKNGIEVKMHDKTKGLELIGRHLGMWNDKLKVDADEELKSLFKTIASAEGK</sequence>
<protein>
    <submittedName>
        <fullName evidence="1">Terminase small subunit</fullName>
    </submittedName>
</protein>
<dbReference type="RefSeq" id="WP_218163979.1">
    <property type="nucleotide sequence ID" value="NZ_CP139972.1"/>
</dbReference>
<accession>A0A1K1MGH0</accession>
<dbReference type="Proteomes" id="UP001326715">
    <property type="component" value="Chromosome"/>
</dbReference>
<evidence type="ECO:0000313" key="2">
    <source>
        <dbReference type="EMBL" id="WQG91709.1"/>
    </source>
</evidence>
<keyword evidence="4" id="KW-1185">Reference proteome</keyword>
<gene>
    <name evidence="1" type="ORF">SAMN05661012_00554</name>
    <name evidence="2" type="ORF">SR876_09350</name>
</gene>
<dbReference type="EMBL" id="FPIZ01000002">
    <property type="protein sequence ID" value="SFW22232.1"/>
    <property type="molecule type" value="Genomic_DNA"/>
</dbReference>
<dbReference type="AlphaFoldDB" id="A0A1K1MGH0"/>
<evidence type="ECO:0000313" key="4">
    <source>
        <dbReference type="Proteomes" id="UP001326715"/>
    </source>
</evidence>
<dbReference type="STRING" id="1004.SAMN05661012_00554"/>
<evidence type="ECO:0000313" key="1">
    <source>
        <dbReference type="EMBL" id="SFW22232.1"/>
    </source>
</evidence>
<name>A0A1K1MGH0_9BACT</name>
<organism evidence="1 3">
    <name type="scientific">Chitinophaga sancti</name>
    <dbReference type="NCBI Taxonomy" id="1004"/>
    <lineage>
        <taxon>Bacteria</taxon>
        <taxon>Pseudomonadati</taxon>
        <taxon>Bacteroidota</taxon>
        <taxon>Chitinophagia</taxon>
        <taxon>Chitinophagales</taxon>
        <taxon>Chitinophagaceae</taxon>
        <taxon>Chitinophaga</taxon>
    </lineage>
</organism>
<reference evidence="1 3" key="1">
    <citation type="submission" date="2016-11" db="EMBL/GenBank/DDBJ databases">
        <authorList>
            <person name="Jaros S."/>
            <person name="Januszkiewicz K."/>
            <person name="Wedrychowicz H."/>
        </authorList>
    </citation>
    <scope>NUCLEOTIDE SEQUENCE [LARGE SCALE GENOMIC DNA]</scope>
    <source>
        <strain evidence="1 3">DSM 784</strain>
    </source>
</reference>
<dbReference type="Proteomes" id="UP000183788">
    <property type="component" value="Unassembled WGS sequence"/>
</dbReference>
<proteinExistence type="predicted"/>
<reference evidence="2 4" key="2">
    <citation type="submission" date="2023-11" db="EMBL/GenBank/DDBJ databases">
        <title>MicrobeMod: A computational toolkit for identifying prokaryotic methylation and restriction-modification with nanopore sequencing.</title>
        <authorList>
            <person name="Crits-Christoph A."/>
            <person name="Kang S.C."/>
            <person name="Lee H."/>
            <person name="Ostrov N."/>
        </authorList>
    </citation>
    <scope>NUCLEOTIDE SEQUENCE [LARGE SCALE GENOMIC DNA]</scope>
    <source>
        <strain evidence="2 4">ATCC 23090</strain>
    </source>
</reference>